<dbReference type="InterPro" id="IPR007623">
    <property type="entry name" value="BEX"/>
</dbReference>
<evidence type="ECO:0000256" key="5">
    <source>
        <dbReference type="SAM" id="MobiDB-lite"/>
    </source>
</evidence>
<evidence type="ECO:0000313" key="7">
    <source>
        <dbReference type="Proteomes" id="UP000823872"/>
    </source>
</evidence>
<accession>A0ABI7WS66</accession>
<dbReference type="PANTHER" id="PTHR19430">
    <property type="entry name" value="PROTEIN BEX1-RELATED"/>
    <property type="match status" value="1"/>
</dbReference>
<dbReference type="PANTHER" id="PTHR19430:SF0">
    <property type="entry name" value="PROTEIN BEX5"/>
    <property type="match status" value="1"/>
</dbReference>
<protein>
    <submittedName>
        <fullName evidence="6">Uncharacterized protein</fullName>
    </submittedName>
</protein>
<evidence type="ECO:0000256" key="1">
    <source>
        <dbReference type="ARBA" id="ARBA00004496"/>
    </source>
</evidence>
<comment type="similarity">
    <text evidence="2">Belongs to the BEX family.</text>
</comment>
<reference evidence="6" key="2">
    <citation type="submission" date="2025-08" db="UniProtKB">
        <authorList>
            <consortium name="Ensembl"/>
        </authorList>
    </citation>
    <scope>IDENTIFICATION</scope>
    <source>
        <strain evidence="6">breed Abyssinian</strain>
    </source>
</reference>
<evidence type="ECO:0000256" key="3">
    <source>
        <dbReference type="ARBA" id="ARBA00022490"/>
    </source>
</evidence>
<evidence type="ECO:0000256" key="2">
    <source>
        <dbReference type="ARBA" id="ARBA00010976"/>
    </source>
</evidence>
<sequence length="89" mass="10000">MENVLREREGERQAPVQNEEEEAHPLGGGEGQEPGGNIRVDLAPPAHDGREDMPNKLVNNVDMTDLDTDDTELFTDDMRRLRRKPGSFS</sequence>
<keyword evidence="3" id="KW-0963">Cytoplasm</keyword>
<dbReference type="Pfam" id="PF04538">
    <property type="entry name" value="BEX"/>
    <property type="match status" value="1"/>
</dbReference>
<comment type="subcellular location">
    <subcellularLocation>
        <location evidence="1">Cytoplasm</location>
    </subcellularLocation>
</comment>
<dbReference type="GeneTree" id="ENSGT00940000153412"/>
<feature type="region of interest" description="Disordered" evidence="5">
    <location>
        <begin position="1"/>
        <end position="57"/>
    </location>
</feature>
<evidence type="ECO:0000313" key="6">
    <source>
        <dbReference type="Ensembl" id="ENSFCTP00005013139.1"/>
    </source>
</evidence>
<feature type="compositionally biased region" description="Basic and acidic residues" evidence="5">
    <location>
        <begin position="1"/>
        <end position="12"/>
    </location>
</feature>
<dbReference type="Proteomes" id="UP000823872">
    <property type="component" value="Chromosome B2"/>
</dbReference>
<dbReference type="Ensembl" id="ENSFCTT00005020157.1">
    <property type="protein sequence ID" value="ENSFCTP00005013139.1"/>
    <property type="gene ID" value="ENSFCTG00005007280.1"/>
</dbReference>
<organism evidence="6 7">
    <name type="scientific">Felis catus</name>
    <name type="common">Cat</name>
    <name type="synonym">Felis silvestris catus</name>
    <dbReference type="NCBI Taxonomy" id="9685"/>
    <lineage>
        <taxon>Eukaryota</taxon>
        <taxon>Metazoa</taxon>
        <taxon>Chordata</taxon>
        <taxon>Craniata</taxon>
        <taxon>Vertebrata</taxon>
        <taxon>Euteleostomi</taxon>
        <taxon>Mammalia</taxon>
        <taxon>Eutheria</taxon>
        <taxon>Laurasiatheria</taxon>
        <taxon>Carnivora</taxon>
        <taxon>Feliformia</taxon>
        <taxon>Felidae</taxon>
        <taxon>Felinae</taxon>
        <taxon>Felis</taxon>
    </lineage>
</organism>
<keyword evidence="4" id="KW-0862">Zinc</keyword>
<keyword evidence="7" id="KW-1185">Reference proteome</keyword>
<gene>
    <name evidence="6" type="primary">BEX5</name>
</gene>
<name>A0ABI7WS66_FELCA</name>
<proteinExistence type="inferred from homology"/>
<evidence type="ECO:0000256" key="4">
    <source>
        <dbReference type="ARBA" id="ARBA00022833"/>
    </source>
</evidence>
<reference evidence="6 7" key="1">
    <citation type="submission" date="2021-02" db="EMBL/GenBank/DDBJ databases">
        <title>Safari Cat Assemblies.</title>
        <authorList>
            <person name="Bredemeyer K.R."/>
            <person name="Murphy W.J."/>
        </authorList>
    </citation>
    <scope>NUCLEOTIDE SEQUENCE [LARGE SCALE GENOMIC DNA]</scope>
</reference>
<reference evidence="6" key="3">
    <citation type="submission" date="2025-09" db="UniProtKB">
        <authorList>
            <consortium name="Ensembl"/>
        </authorList>
    </citation>
    <scope>IDENTIFICATION</scope>
    <source>
        <strain evidence="6">breed Abyssinian</strain>
    </source>
</reference>
<dbReference type="InterPro" id="IPR021156">
    <property type="entry name" value="TF_A-like/BEX"/>
</dbReference>